<proteinExistence type="predicted"/>
<reference evidence="1 2" key="1">
    <citation type="submission" date="2015-07" db="EMBL/GenBank/DDBJ databases">
        <authorList>
            <person name="Cajimat M.N.B."/>
            <person name="Milazzo M.L."/>
            <person name="Fulhorst C.F."/>
        </authorList>
    </citation>
    <scope>NUCLEOTIDE SEQUENCE [LARGE SCALE GENOMIC DNA]</scope>
    <source>
        <strain evidence="1">Single colony</strain>
    </source>
</reference>
<feature type="non-terminal residue" evidence="1">
    <location>
        <position position="1"/>
    </location>
</feature>
<protein>
    <submittedName>
        <fullName evidence="1">FGENESH: predicted gene_14.255 protein</fullName>
    </submittedName>
</protein>
<feature type="non-terminal residue" evidence="1">
    <location>
        <position position="406"/>
    </location>
</feature>
<name>A0A0K3CMG6_RHOTO</name>
<evidence type="ECO:0000313" key="2">
    <source>
        <dbReference type="Proteomes" id="UP000199069"/>
    </source>
</evidence>
<dbReference type="AlphaFoldDB" id="A0A0K3CMG6"/>
<keyword evidence="2" id="KW-1185">Reference proteome</keyword>
<organism evidence="1 2">
    <name type="scientific">Rhodotorula toruloides</name>
    <name type="common">Yeast</name>
    <name type="synonym">Rhodosporidium toruloides</name>
    <dbReference type="NCBI Taxonomy" id="5286"/>
    <lineage>
        <taxon>Eukaryota</taxon>
        <taxon>Fungi</taxon>
        <taxon>Dikarya</taxon>
        <taxon>Basidiomycota</taxon>
        <taxon>Pucciniomycotina</taxon>
        <taxon>Microbotryomycetes</taxon>
        <taxon>Sporidiobolales</taxon>
        <taxon>Sporidiobolaceae</taxon>
        <taxon>Rhodotorula</taxon>
    </lineage>
</organism>
<dbReference type="Proteomes" id="UP000199069">
    <property type="component" value="Unassembled WGS sequence"/>
</dbReference>
<dbReference type="EMBL" id="CWKI01000014">
    <property type="protein sequence ID" value="CTR10844.1"/>
    <property type="molecule type" value="Genomic_DNA"/>
</dbReference>
<gene>
    <name evidence="1" type="primary">FGENESH: predicted gene_14.255</name>
    <name evidence="1" type="ORF">BN2166_0067050</name>
</gene>
<evidence type="ECO:0000313" key="1">
    <source>
        <dbReference type="EMBL" id="CTR10844.1"/>
    </source>
</evidence>
<sequence length="406" mass="46286">LVIGHYNRVCIRLPHFDFISPSLPLPHSPAHMATRLPPELLNLIFDYAVPPPAQHGGPAHFKACQRLSLVHRTWTRQAQRRLYSTCYASWPRLNVVDRDVGQSRPCELDIWRVSRAYSWVEQAVRLGVRSWSVVLRIRAESPKVRGKVWPHRGFLYDDPGYALPPKLLRGMQAVLIDADNHAFAFNEIDSGYYSSLISLSAHSGELPRRLSPQQTPHLARLELTAMKLVDMHWPAPLPGLETLVLRFCTLGQSLPRRYRVLGSYPAYPTDLLFNFAPRLRNLAFIDPKTNISQADALGWMRRVPPTLERLFISTHNLDATQVPTLLASLSEQLAHLPRQIWLQALDDATLEQVSVDAADVATFKECCKERGSTFVCNEPWMDFEGKEAEEIVRRWEPSNDAWPRLA</sequence>
<accession>A0A0K3CMG6</accession>